<gene>
    <name evidence="4" type="ORF">A994_12031</name>
</gene>
<dbReference type="PROSITE" id="PS00333">
    <property type="entry name" value="DNA_LIGASE_A2"/>
    <property type="match status" value="1"/>
</dbReference>
<dbReference type="OrthoDB" id="31274at2157"/>
<dbReference type="Pfam" id="PF01068">
    <property type="entry name" value="DNA_ligase_A_M"/>
    <property type="match status" value="1"/>
</dbReference>
<dbReference type="EMBL" id="AMPO01000013">
    <property type="protein sequence ID" value="EKF84738.1"/>
    <property type="molecule type" value="Genomic_DNA"/>
</dbReference>
<keyword evidence="5" id="KW-1185">Reference proteome</keyword>
<evidence type="ECO:0000313" key="5">
    <source>
        <dbReference type="Proteomes" id="UP000007360"/>
    </source>
</evidence>
<dbReference type="GO" id="GO:0005524">
    <property type="term" value="F:ATP binding"/>
    <property type="evidence" value="ECO:0007669"/>
    <property type="project" value="InterPro"/>
</dbReference>
<evidence type="ECO:0000313" key="4">
    <source>
        <dbReference type="EMBL" id="EKF84738.1"/>
    </source>
</evidence>
<dbReference type="Gene3D" id="2.40.50.140">
    <property type="entry name" value="Nucleic acid-binding proteins"/>
    <property type="match status" value="1"/>
</dbReference>
<dbReference type="SUPFAM" id="SSF56091">
    <property type="entry name" value="DNA ligase/mRNA capping enzyme, catalytic domain"/>
    <property type="match status" value="1"/>
</dbReference>
<proteinExistence type="inferred from homology"/>
<dbReference type="Gene3D" id="3.30.470.30">
    <property type="entry name" value="DNA ligase/mRNA capping enzyme"/>
    <property type="match status" value="1"/>
</dbReference>
<dbReference type="InterPro" id="IPR012310">
    <property type="entry name" value="DNA_ligase_ATP-dep_cent"/>
</dbReference>
<feature type="domain" description="ATP-dependent DNA ligase family profile" evidence="3">
    <location>
        <begin position="100"/>
        <end position="231"/>
    </location>
</feature>
<dbReference type="GO" id="GO:0006310">
    <property type="term" value="P:DNA recombination"/>
    <property type="evidence" value="ECO:0007669"/>
    <property type="project" value="InterPro"/>
</dbReference>
<evidence type="ECO:0000256" key="2">
    <source>
        <dbReference type="ARBA" id="ARBA00022598"/>
    </source>
</evidence>
<dbReference type="PATRIC" id="fig|1204725.3.peg.2416"/>
<dbReference type="PANTHER" id="PTHR45674">
    <property type="entry name" value="DNA LIGASE 1/3 FAMILY MEMBER"/>
    <property type="match status" value="1"/>
</dbReference>
<evidence type="ECO:0000256" key="1">
    <source>
        <dbReference type="ARBA" id="ARBA00007572"/>
    </source>
</evidence>
<dbReference type="InterPro" id="IPR012340">
    <property type="entry name" value="NA-bd_OB-fold"/>
</dbReference>
<dbReference type="PROSITE" id="PS50160">
    <property type="entry name" value="DNA_LIGASE_A3"/>
    <property type="match status" value="1"/>
</dbReference>
<reference evidence="4 5" key="1">
    <citation type="journal article" date="2012" name="J. Bacteriol.">
        <title>Draft genome sequence of Methanobacterium formicicum DSM 3637, an archaebacterium isolated from the methane producer amoeba Pelomyxa palustris.</title>
        <authorList>
            <person name="Gutierrez G."/>
        </authorList>
    </citation>
    <scope>NUCLEOTIDE SEQUENCE [LARGE SCALE GENOMIC DNA]</scope>
    <source>
        <strain evidence="5">DSM 3637 / PP1</strain>
    </source>
</reference>
<dbReference type="GO" id="GO:0003910">
    <property type="term" value="F:DNA ligase (ATP) activity"/>
    <property type="evidence" value="ECO:0007669"/>
    <property type="project" value="InterPro"/>
</dbReference>
<dbReference type="Proteomes" id="UP000007360">
    <property type="component" value="Unassembled WGS sequence"/>
</dbReference>
<organism evidence="4 5">
    <name type="scientific">Methanobacterium formicicum (strain DSM 3637 / PP1)</name>
    <dbReference type="NCBI Taxonomy" id="1204725"/>
    <lineage>
        <taxon>Archaea</taxon>
        <taxon>Methanobacteriati</taxon>
        <taxon>Methanobacteriota</taxon>
        <taxon>Methanomada group</taxon>
        <taxon>Methanobacteria</taxon>
        <taxon>Methanobacteriales</taxon>
        <taxon>Methanobacteriaceae</taxon>
        <taxon>Methanobacterium</taxon>
    </lineage>
</organism>
<protein>
    <submittedName>
        <fullName evidence="4">ATP dependent DNA ligase</fullName>
    </submittedName>
</protein>
<keyword evidence="2 4" id="KW-0436">Ligase</keyword>
<evidence type="ECO:0000259" key="3">
    <source>
        <dbReference type="PROSITE" id="PS50160"/>
    </source>
</evidence>
<dbReference type="InterPro" id="IPR050191">
    <property type="entry name" value="ATP-dep_DNA_ligase"/>
</dbReference>
<comment type="caution">
    <text evidence="4">The sequence shown here is derived from an EMBL/GenBank/DDBJ whole genome shotgun (WGS) entry which is preliminary data.</text>
</comment>
<dbReference type="SUPFAM" id="SSF50249">
    <property type="entry name" value="Nucleic acid-binding proteins"/>
    <property type="match status" value="1"/>
</dbReference>
<dbReference type="RefSeq" id="WP_004031931.1">
    <property type="nucleotide sequence ID" value="NZ_AMPO01000013.1"/>
</dbReference>
<comment type="similarity">
    <text evidence="1">Belongs to the ATP-dependent DNA ligase family.</text>
</comment>
<dbReference type="PANTHER" id="PTHR45674:SF4">
    <property type="entry name" value="DNA LIGASE 1"/>
    <property type="match status" value="1"/>
</dbReference>
<dbReference type="GO" id="GO:0006281">
    <property type="term" value="P:DNA repair"/>
    <property type="evidence" value="ECO:0007669"/>
    <property type="project" value="InterPro"/>
</dbReference>
<dbReference type="InterPro" id="IPR016059">
    <property type="entry name" value="DNA_ligase_ATP-dep_CS"/>
</dbReference>
<dbReference type="AlphaFoldDB" id="K2QWS7"/>
<name>K2QWS7_METFP</name>
<accession>K2QWS7</accession>
<dbReference type="PROSITE" id="PS00697">
    <property type="entry name" value="DNA_LIGASE_A1"/>
    <property type="match status" value="1"/>
</dbReference>
<sequence length="295" mass="33599">MEMLEPMLSKLAEGDVYLQDVWISEPKLDGERIIAMREGDVINMWTRRHVEASYKFPEIVSSLKKNVKGDNWILDGELTVPGGFRRLLKRNVEDKMKISILSRKLPATFNLFDILRFKGEDLTGKALIQRKKILLEAVDVGNHVTLIPFKRVTTETVKEHFEESLKKGYEGVILKNASSGYESGKRSVNWLKIKRSETIDVNVIGATRSTGSIAFGALILEKDGQYFGKVGTGFSDLDRRKILEFLEKNKAETNISIPQVLDVLLTTRPLPAEIKANEIVKNKPRAPVWVRFRWD</sequence>